<accession>A0A6H1Q286</accession>
<proteinExistence type="predicted"/>
<gene>
    <name evidence="2" type="ORF">E5R92_03775</name>
</gene>
<reference evidence="2 3" key="1">
    <citation type="journal article" date="2020" name="Nat. Microbiol.">
        <title>Lysogenic host-virus interactions in SAR11 marine bacteria.</title>
        <authorList>
            <person name="Morris R.M."/>
            <person name="Cain K.R."/>
            <person name="Hvorecny K.L."/>
            <person name="Kollman J.M."/>
        </authorList>
    </citation>
    <scope>NUCLEOTIDE SEQUENCE [LARGE SCALE GENOMIC DNA]</scope>
    <source>
        <strain evidence="2 3">NP1</strain>
    </source>
</reference>
<sequence>MIINKRFNFNFGISEPKQKNNIVLFYLSSKEKIKSNFITFPEAFSKNLVKVEEVNDKGIVRYLKVTNISDQKLLILDSEQIIGNGIRQNRVVNSTTLIPEFSNVTLKVSCCEKNRWSPAVANALNLSDSLYFSKGRINNSEDIYKKCDTDQFKIWDDISDKLKEFGSRSFTGSVEDIYNKRRNNVEEIVSSFNPGPNDIGVAIATGNCLVSLDIFFSNEVFKIYLPKLIRSVALDSFKKTGYKSFVKTRDVHKLLRLIEQSEKKIDKPNMGTLGQQIRFNSGLVVGSSLYYEEEMVHFSGFLKDKVNIPQYKSKVA</sequence>
<feature type="domain" description="ARG and Rhodanese-Phosphatase-superfamily-associated" evidence="1">
    <location>
        <begin position="13"/>
        <end position="301"/>
    </location>
</feature>
<keyword evidence="3" id="KW-1185">Reference proteome</keyword>
<protein>
    <recommendedName>
        <fullName evidence="1">ARG and Rhodanese-Phosphatase-superfamily-associated domain-containing protein</fullName>
    </recommendedName>
</protein>
<dbReference type="AlphaFoldDB" id="A0A6H1Q286"/>
<dbReference type="KEGG" id="peg:E5R92_03775"/>
<dbReference type="EMBL" id="CP038852">
    <property type="protein sequence ID" value="QIZ20901.1"/>
    <property type="molecule type" value="Genomic_DNA"/>
</dbReference>
<dbReference type="RefSeq" id="WP_168606779.1">
    <property type="nucleotide sequence ID" value="NZ_CP038852.1"/>
</dbReference>
<dbReference type="Pfam" id="PF20208">
    <property type="entry name" value="ARPP-1"/>
    <property type="match status" value="1"/>
</dbReference>
<name>A0A6H1Q286_9PROT</name>
<dbReference type="InterPro" id="IPR046699">
    <property type="entry name" value="ARPP-1"/>
</dbReference>
<evidence type="ECO:0000259" key="1">
    <source>
        <dbReference type="Pfam" id="PF20208"/>
    </source>
</evidence>
<evidence type="ECO:0000313" key="2">
    <source>
        <dbReference type="EMBL" id="QIZ20901.1"/>
    </source>
</evidence>
<dbReference type="Proteomes" id="UP000501094">
    <property type="component" value="Chromosome"/>
</dbReference>
<organism evidence="2 3">
    <name type="scientific">Candidatus Pelagibacter giovannonii</name>
    <dbReference type="NCBI Taxonomy" id="2563896"/>
    <lineage>
        <taxon>Bacteria</taxon>
        <taxon>Pseudomonadati</taxon>
        <taxon>Pseudomonadota</taxon>
        <taxon>Alphaproteobacteria</taxon>
        <taxon>Candidatus Pelagibacterales</taxon>
        <taxon>Candidatus Pelagibacteraceae</taxon>
        <taxon>Candidatus Pelagibacter</taxon>
    </lineage>
</organism>
<evidence type="ECO:0000313" key="3">
    <source>
        <dbReference type="Proteomes" id="UP000501094"/>
    </source>
</evidence>